<dbReference type="Proteomes" id="UP000799428">
    <property type="component" value="Unassembled WGS sequence"/>
</dbReference>
<protein>
    <submittedName>
        <fullName evidence="1">Uncharacterized protein</fullName>
    </submittedName>
</protein>
<sequence length="75" mass="8492">MHTCDSNDQWTGAPTSRMLMMTVETRMCVPTRCYGYRSGRYLIRICGCEVGREGFTTGLVTGKKMIVQAINTLHR</sequence>
<evidence type="ECO:0000313" key="1">
    <source>
        <dbReference type="EMBL" id="KAF2715381.1"/>
    </source>
</evidence>
<name>A0A6G1KSL5_9PLEO</name>
<evidence type="ECO:0000313" key="2">
    <source>
        <dbReference type="Proteomes" id="UP000799428"/>
    </source>
</evidence>
<keyword evidence="2" id="KW-1185">Reference proteome</keyword>
<accession>A0A6G1KSL5</accession>
<organism evidence="1 2">
    <name type="scientific">Pleomassaria siparia CBS 279.74</name>
    <dbReference type="NCBI Taxonomy" id="1314801"/>
    <lineage>
        <taxon>Eukaryota</taxon>
        <taxon>Fungi</taxon>
        <taxon>Dikarya</taxon>
        <taxon>Ascomycota</taxon>
        <taxon>Pezizomycotina</taxon>
        <taxon>Dothideomycetes</taxon>
        <taxon>Pleosporomycetidae</taxon>
        <taxon>Pleosporales</taxon>
        <taxon>Pleomassariaceae</taxon>
        <taxon>Pleomassaria</taxon>
    </lineage>
</organism>
<feature type="non-terminal residue" evidence="1">
    <location>
        <position position="75"/>
    </location>
</feature>
<dbReference type="EMBL" id="MU005764">
    <property type="protein sequence ID" value="KAF2715381.1"/>
    <property type="molecule type" value="Genomic_DNA"/>
</dbReference>
<proteinExistence type="predicted"/>
<dbReference type="AlphaFoldDB" id="A0A6G1KSL5"/>
<reference evidence="1" key="1">
    <citation type="journal article" date="2020" name="Stud. Mycol.">
        <title>101 Dothideomycetes genomes: a test case for predicting lifestyles and emergence of pathogens.</title>
        <authorList>
            <person name="Haridas S."/>
            <person name="Albert R."/>
            <person name="Binder M."/>
            <person name="Bloem J."/>
            <person name="Labutti K."/>
            <person name="Salamov A."/>
            <person name="Andreopoulos B."/>
            <person name="Baker S."/>
            <person name="Barry K."/>
            <person name="Bills G."/>
            <person name="Bluhm B."/>
            <person name="Cannon C."/>
            <person name="Castanera R."/>
            <person name="Culley D."/>
            <person name="Daum C."/>
            <person name="Ezra D."/>
            <person name="Gonzalez J."/>
            <person name="Henrissat B."/>
            <person name="Kuo A."/>
            <person name="Liang C."/>
            <person name="Lipzen A."/>
            <person name="Lutzoni F."/>
            <person name="Magnuson J."/>
            <person name="Mondo S."/>
            <person name="Nolan M."/>
            <person name="Ohm R."/>
            <person name="Pangilinan J."/>
            <person name="Park H.-J."/>
            <person name="Ramirez L."/>
            <person name="Alfaro M."/>
            <person name="Sun H."/>
            <person name="Tritt A."/>
            <person name="Yoshinaga Y."/>
            <person name="Zwiers L.-H."/>
            <person name="Turgeon B."/>
            <person name="Goodwin S."/>
            <person name="Spatafora J."/>
            <person name="Crous P."/>
            <person name="Grigoriev I."/>
        </authorList>
    </citation>
    <scope>NUCLEOTIDE SEQUENCE</scope>
    <source>
        <strain evidence="1">CBS 279.74</strain>
    </source>
</reference>
<gene>
    <name evidence="1" type="ORF">K504DRAFT_25513</name>
</gene>